<dbReference type="OrthoDB" id="73875at2759"/>
<dbReference type="InterPro" id="IPR017853">
    <property type="entry name" value="GH"/>
</dbReference>
<evidence type="ECO:0000313" key="12">
    <source>
        <dbReference type="EMBL" id="PMD53010.1"/>
    </source>
</evidence>
<evidence type="ECO:0000256" key="9">
    <source>
        <dbReference type="RuleBase" id="RU000489"/>
    </source>
</evidence>
<evidence type="ECO:0000256" key="3">
    <source>
        <dbReference type="ARBA" id="ARBA00012729"/>
    </source>
</evidence>
<protein>
    <recommendedName>
        <fullName evidence="3">chitinase</fullName>
        <ecNumber evidence="3">3.2.1.14</ecNumber>
    </recommendedName>
</protein>
<evidence type="ECO:0000256" key="8">
    <source>
        <dbReference type="ARBA" id="ARBA00023326"/>
    </source>
</evidence>
<dbReference type="EMBL" id="KZ613895">
    <property type="protein sequence ID" value="PMD53010.1"/>
    <property type="molecule type" value="Genomic_DNA"/>
</dbReference>
<keyword evidence="10" id="KW-0732">Signal</keyword>
<dbReference type="InterPro" id="IPR001223">
    <property type="entry name" value="Glyco_hydro18_cat"/>
</dbReference>
<dbReference type="Pfam" id="PF00704">
    <property type="entry name" value="Glyco_hydro_18"/>
    <property type="match status" value="1"/>
</dbReference>
<dbReference type="SMART" id="SM00636">
    <property type="entry name" value="Glyco_18"/>
    <property type="match status" value="1"/>
</dbReference>
<gene>
    <name evidence="12" type="ORF">K444DRAFT_647078</name>
</gene>
<dbReference type="SUPFAM" id="SSF51445">
    <property type="entry name" value="(Trans)glycosidases"/>
    <property type="match status" value="1"/>
</dbReference>
<keyword evidence="4 9" id="KW-0378">Hydrolase</keyword>
<name>A0A2J6SQI4_9HELO</name>
<comment type="catalytic activity">
    <reaction evidence="1">
        <text>Random endo-hydrolysis of N-acetyl-beta-D-glucosaminide (1-&gt;4)-beta-linkages in chitin and chitodextrins.</text>
        <dbReference type="EC" id="3.2.1.14"/>
    </reaction>
</comment>
<dbReference type="Gene3D" id="3.10.50.10">
    <property type="match status" value="1"/>
</dbReference>
<evidence type="ECO:0000256" key="2">
    <source>
        <dbReference type="ARBA" id="ARBA00008682"/>
    </source>
</evidence>
<evidence type="ECO:0000313" key="13">
    <source>
        <dbReference type="Proteomes" id="UP000235371"/>
    </source>
</evidence>
<comment type="similarity">
    <text evidence="2">Belongs to the glycosyl hydrolase 18 family. Chitinase class V subfamily.</text>
</comment>
<evidence type="ECO:0000256" key="1">
    <source>
        <dbReference type="ARBA" id="ARBA00000822"/>
    </source>
</evidence>
<proteinExistence type="inferred from homology"/>
<dbReference type="GO" id="GO:0000272">
    <property type="term" value="P:polysaccharide catabolic process"/>
    <property type="evidence" value="ECO:0007669"/>
    <property type="project" value="UniProtKB-KW"/>
</dbReference>
<dbReference type="InterPro" id="IPR001579">
    <property type="entry name" value="Glyco_hydro_18_chit_AS"/>
</dbReference>
<evidence type="ECO:0000256" key="4">
    <source>
        <dbReference type="ARBA" id="ARBA00022801"/>
    </source>
</evidence>
<dbReference type="InterPro" id="IPR050314">
    <property type="entry name" value="Glycosyl_Hydrlase_18"/>
</dbReference>
<feature type="signal peptide" evidence="10">
    <location>
        <begin position="1"/>
        <end position="21"/>
    </location>
</feature>
<accession>A0A2J6SQI4</accession>
<dbReference type="Gene3D" id="3.20.20.80">
    <property type="entry name" value="Glycosidases"/>
    <property type="match status" value="1"/>
</dbReference>
<dbReference type="PANTHER" id="PTHR11177">
    <property type="entry name" value="CHITINASE"/>
    <property type="match status" value="1"/>
</dbReference>
<feature type="domain" description="GH18" evidence="11">
    <location>
        <begin position="56"/>
        <end position="415"/>
    </location>
</feature>
<keyword evidence="5" id="KW-0146">Chitin degradation</keyword>
<dbReference type="RefSeq" id="XP_024729914.1">
    <property type="nucleotide sequence ID" value="XM_024885286.1"/>
</dbReference>
<dbReference type="SUPFAM" id="SSF54556">
    <property type="entry name" value="Chitinase insertion domain"/>
    <property type="match status" value="1"/>
</dbReference>
<dbReference type="InterPro" id="IPR029070">
    <property type="entry name" value="Chitinase_insertion_sf"/>
</dbReference>
<dbReference type="GO" id="GO:0008843">
    <property type="term" value="F:endochitinase activity"/>
    <property type="evidence" value="ECO:0007669"/>
    <property type="project" value="UniProtKB-EC"/>
</dbReference>
<organism evidence="12 13">
    <name type="scientific">Hyaloscypha bicolor E</name>
    <dbReference type="NCBI Taxonomy" id="1095630"/>
    <lineage>
        <taxon>Eukaryota</taxon>
        <taxon>Fungi</taxon>
        <taxon>Dikarya</taxon>
        <taxon>Ascomycota</taxon>
        <taxon>Pezizomycotina</taxon>
        <taxon>Leotiomycetes</taxon>
        <taxon>Helotiales</taxon>
        <taxon>Hyaloscyphaceae</taxon>
        <taxon>Hyaloscypha</taxon>
        <taxon>Hyaloscypha bicolor</taxon>
    </lineage>
</organism>
<keyword evidence="13" id="KW-1185">Reference proteome</keyword>
<dbReference type="InParanoid" id="A0A2J6SQI4"/>
<keyword evidence="8" id="KW-0624">Polysaccharide degradation</keyword>
<feature type="chain" id="PRO_5014390302" description="chitinase" evidence="10">
    <location>
        <begin position="22"/>
        <end position="566"/>
    </location>
</feature>
<keyword evidence="7 9" id="KW-0326">Glycosidase</keyword>
<evidence type="ECO:0000259" key="11">
    <source>
        <dbReference type="PROSITE" id="PS51910"/>
    </source>
</evidence>
<evidence type="ECO:0000256" key="7">
    <source>
        <dbReference type="ARBA" id="ARBA00023295"/>
    </source>
</evidence>
<dbReference type="PROSITE" id="PS01095">
    <property type="entry name" value="GH18_1"/>
    <property type="match status" value="1"/>
</dbReference>
<dbReference type="GeneID" id="36593363"/>
<evidence type="ECO:0000256" key="6">
    <source>
        <dbReference type="ARBA" id="ARBA00023277"/>
    </source>
</evidence>
<dbReference type="InterPro" id="IPR011583">
    <property type="entry name" value="Chitinase_II/V-like_cat"/>
</dbReference>
<dbReference type="PANTHER" id="PTHR11177:SF333">
    <property type="entry name" value="CHITINASE"/>
    <property type="match status" value="1"/>
</dbReference>
<reference evidence="12 13" key="1">
    <citation type="submission" date="2016-04" db="EMBL/GenBank/DDBJ databases">
        <title>A degradative enzymes factory behind the ericoid mycorrhizal symbiosis.</title>
        <authorList>
            <consortium name="DOE Joint Genome Institute"/>
            <person name="Martino E."/>
            <person name="Morin E."/>
            <person name="Grelet G."/>
            <person name="Kuo A."/>
            <person name="Kohler A."/>
            <person name="Daghino S."/>
            <person name="Barry K."/>
            <person name="Choi C."/>
            <person name="Cichocki N."/>
            <person name="Clum A."/>
            <person name="Copeland A."/>
            <person name="Hainaut M."/>
            <person name="Haridas S."/>
            <person name="Labutti K."/>
            <person name="Lindquist E."/>
            <person name="Lipzen A."/>
            <person name="Khouja H.-R."/>
            <person name="Murat C."/>
            <person name="Ohm R."/>
            <person name="Olson A."/>
            <person name="Spatafora J."/>
            <person name="Veneault-Fourrey C."/>
            <person name="Henrissat B."/>
            <person name="Grigoriev I."/>
            <person name="Martin F."/>
            <person name="Perotto S."/>
        </authorList>
    </citation>
    <scope>NUCLEOTIDE SEQUENCE [LARGE SCALE GENOMIC DNA]</scope>
    <source>
        <strain evidence="12 13">E</strain>
    </source>
</reference>
<keyword evidence="6" id="KW-0119">Carbohydrate metabolism</keyword>
<sequence length="566" mass="59904">MGAGNLWLVLSLCLYFLGIHAQDGSTDPYTCSASSPCSIGCCSNTGPSCSGTSTSGRTIGYYEGWSTTRACDQVPPDSLPAGIYSHLNYAFALIDPNTFEIAPMSELDTVLYPRFTALKDLNPGLETWISVGGWSMNDADQPTAATFSNLAASSSAQSSFITSLLSFMTTYGFDGVDIDWEYPVAPERSGQPADYKNYVSFLTNLKSALGSNGHNYGLSITLPSSYWYMQNFDIVNLAKIVDWFNVMTYDLHGTWDSTNKFIGPYINAHTNLTEIDLTMDLFWRNDIPPAKITMGLGFYGRSFTLTDPSCTVAGCPFSSGGTAGPCSASSGTLMDVEIQAVIAAGGVVTLDSAAAVKQVVWDTNQWVSYDDADTFALKIDYANGKCLGGTMVWAVSNDDGNWTASQALGSSTSLGLSKKLSIFGGPSPKVTDTISSCLWGNCGEPCSSINSGLSAATSGYGCLSLTPSLTPANIHSSGQNKGSVGIYSACPDGQTRPYCCPQNDVPTCTWRGKAPFCGSSGKCEDLEVEVASDISAGGAECWTSHKVLCCTKTQSDAQAGQCGKLL</sequence>
<dbReference type="GO" id="GO:0006032">
    <property type="term" value="P:chitin catabolic process"/>
    <property type="evidence" value="ECO:0007669"/>
    <property type="project" value="UniProtKB-KW"/>
</dbReference>
<dbReference type="PROSITE" id="PS51910">
    <property type="entry name" value="GH18_2"/>
    <property type="match status" value="1"/>
</dbReference>
<evidence type="ECO:0000256" key="5">
    <source>
        <dbReference type="ARBA" id="ARBA00023024"/>
    </source>
</evidence>
<dbReference type="STRING" id="1095630.A0A2J6SQI4"/>
<dbReference type="AlphaFoldDB" id="A0A2J6SQI4"/>
<dbReference type="Proteomes" id="UP000235371">
    <property type="component" value="Unassembled WGS sequence"/>
</dbReference>
<dbReference type="EC" id="3.2.1.14" evidence="3"/>
<dbReference type="GO" id="GO:0008061">
    <property type="term" value="F:chitin binding"/>
    <property type="evidence" value="ECO:0007669"/>
    <property type="project" value="InterPro"/>
</dbReference>
<evidence type="ECO:0000256" key="10">
    <source>
        <dbReference type="SAM" id="SignalP"/>
    </source>
</evidence>